<dbReference type="Proteomes" id="UP000012024">
    <property type="component" value="Unassembled WGS sequence"/>
</dbReference>
<evidence type="ECO:0000313" key="2">
    <source>
        <dbReference type="EMBL" id="EMQ94456.1"/>
    </source>
</evidence>
<name>M7MH89_9FLAO</name>
<organism evidence="2 3">
    <name type="scientific">Xanthomarina gelatinilytica</name>
    <dbReference type="NCBI Taxonomy" id="1137281"/>
    <lineage>
        <taxon>Bacteria</taxon>
        <taxon>Pseudomonadati</taxon>
        <taxon>Bacteroidota</taxon>
        <taxon>Flavobacteriia</taxon>
        <taxon>Flavobacteriales</taxon>
        <taxon>Flavobacteriaceae</taxon>
        <taxon>Xanthomarina</taxon>
    </lineage>
</organism>
<keyword evidence="3" id="KW-1185">Reference proteome</keyword>
<dbReference type="PATRIC" id="fig|1137281.3.peg.2172"/>
<dbReference type="EMBL" id="ANLA01000016">
    <property type="protein sequence ID" value="EMQ94456.1"/>
    <property type="molecule type" value="Genomic_DNA"/>
</dbReference>
<evidence type="ECO:0000259" key="1">
    <source>
        <dbReference type="Pfam" id="PF13590"/>
    </source>
</evidence>
<dbReference type="Gene3D" id="3.30.160.670">
    <property type="match status" value="1"/>
</dbReference>
<evidence type="ECO:0000313" key="3">
    <source>
        <dbReference type="Proteomes" id="UP000012024"/>
    </source>
</evidence>
<dbReference type="GeneID" id="98642026"/>
<dbReference type="Pfam" id="PF13590">
    <property type="entry name" value="DUF4136"/>
    <property type="match status" value="1"/>
</dbReference>
<protein>
    <recommendedName>
        <fullName evidence="1">DUF4136 domain-containing protein</fullName>
    </recommendedName>
</protein>
<accession>M7MH89</accession>
<sequence length="173" mass="19076">MKKLASIFFLCICLSCGVTVDYDYEKNTDFSKYKSYSYFRNMDTGLSELDAKRLFAALDEAMAQKGLLLSENSDFIINIESATYQEMQSNSSVGVGVGGGGGNVGGGISVGIPLGQANMSRQIKFDFVDANTNQLFWQAISSETDVPRDYPEEREAKFQQIVQKVLEGFPPSK</sequence>
<dbReference type="eggNOG" id="ENOG5031G7J">
    <property type="taxonomic scope" value="Bacteria"/>
</dbReference>
<dbReference type="RefSeq" id="WP_007650542.1">
    <property type="nucleotide sequence ID" value="NZ_ANLA01000016.1"/>
</dbReference>
<dbReference type="InterPro" id="IPR025411">
    <property type="entry name" value="DUF4136"/>
</dbReference>
<reference evidence="2 3" key="1">
    <citation type="submission" date="2012-12" db="EMBL/GenBank/DDBJ databases">
        <title>Genome assembly of Formosa sp. AK20.</title>
        <authorList>
            <person name="Kumar R."/>
            <person name="Khatri I."/>
            <person name="Vaidya B."/>
            <person name="Subramanian S."/>
            <person name="Pinnaka A."/>
        </authorList>
    </citation>
    <scope>NUCLEOTIDE SEQUENCE [LARGE SCALE GENOMIC DNA]</scope>
    <source>
        <strain evidence="2 3">AK20</strain>
    </source>
</reference>
<feature type="domain" description="DUF4136" evidence="1">
    <location>
        <begin position="20"/>
        <end position="171"/>
    </location>
</feature>
<gene>
    <name evidence="2" type="ORF">D778_00739</name>
</gene>
<dbReference type="OrthoDB" id="1430233at2"/>
<comment type="caution">
    <text evidence="2">The sequence shown here is derived from an EMBL/GenBank/DDBJ whole genome shotgun (WGS) entry which is preliminary data.</text>
</comment>
<dbReference type="AlphaFoldDB" id="M7MH89"/>
<proteinExistence type="predicted"/>